<dbReference type="EMBL" id="KB456267">
    <property type="protein sequence ID" value="EMF10698.1"/>
    <property type="molecule type" value="Genomic_DNA"/>
</dbReference>
<accession>N1QHT7</accession>
<feature type="compositionally biased region" description="Acidic residues" evidence="1">
    <location>
        <begin position="391"/>
        <end position="408"/>
    </location>
</feature>
<feature type="compositionally biased region" description="Low complexity" evidence="1">
    <location>
        <begin position="277"/>
        <end position="300"/>
    </location>
</feature>
<gene>
    <name evidence="2" type="ORF">SEPMUDRAFT_150718</name>
</gene>
<evidence type="ECO:0000313" key="2">
    <source>
        <dbReference type="EMBL" id="EMF10698.1"/>
    </source>
</evidence>
<proteinExistence type="predicted"/>
<feature type="region of interest" description="Disordered" evidence="1">
    <location>
        <begin position="40"/>
        <end position="64"/>
    </location>
</feature>
<dbReference type="Proteomes" id="UP000016931">
    <property type="component" value="Unassembled WGS sequence"/>
</dbReference>
<dbReference type="RefSeq" id="XP_016758819.1">
    <property type="nucleotide sequence ID" value="XM_016906353.1"/>
</dbReference>
<dbReference type="OrthoDB" id="5138418at2759"/>
<sequence length="408" mass="44947">MEPMDYNTPGQYRVHYFQRPISPVAAAATPCLASGQDYFSASTRKRQRPDSSHSREGRHIQQTTAWSWEETPRWPQCPTPSDNLFGSGQGSALVNERYRLADGFDTPGVQSICRPELLPGQEDPVRRRLRDDDSDVTMRSGCTPLTGPLACERNGVARGRPASDKHIQTTWTSLACNIIAKALKFGSTAFRGFSAGGGKGYSPSLQPSQEVVSPPEPSRHGTEIDFFGDFEQDSPHLNHGSPSGPAVKRRQTDRDSWIMVDMDSRSSSPRRKSSIGALPRSSLASRASSRRSLAPVSRRAMSNHQSNATTAQTVATPPRPQSRRASIAHTRSPQGRPRSSGGGPTLVSPEAERFAKRQTKQAKTMTSMSTRIQEMMREAQEALGTKYSVESDYDGMEDEDEGFVDDEW</sequence>
<evidence type="ECO:0000313" key="3">
    <source>
        <dbReference type="Proteomes" id="UP000016931"/>
    </source>
</evidence>
<feature type="region of interest" description="Disordered" evidence="1">
    <location>
        <begin position="199"/>
        <end position="366"/>
    </location>
</feature>
<protein>
    <submittedName>
        <fullName evidence="2">Uncharacterized protein</fullName>
    </submittedName>
</protein>
<dbReference type="GeneID" id="27903490"/>
<feature type="compositionally biased region" description="Basic and acidic residues" evidence="1">
    <location>
        <begin position="48"/>
        <end position="59"/>
    </location>
</feature>
<keyword evidence="3" id="KW-1185">Reference proteome</keyword>
<reference evidence="2 3" key="1">
    <citation type="journal article" date="2012" name="PLoS Pathog.">
        <title>Diverse lifestyles and strategies of plant pathogenesis encoded in the genomes of eighteen Dothideomycetes fungi.</title>
        <authorList>
            <person name="Ohm R.A."/>
            <person name="Feau N."/>
            <person name="Henrissat B."/>
            <person name="Schoch C.L."/>
            <person name="Horwitz B.A."/>
            <person name="Barry K.W."/>
            <person name="Condon B.J."/>
            <person name="Copeland A.C."/>
            <person name="Dhillon B."/>
            <person name="Glaser F."/>
            <person name="Hesse C.N."/>
            <person name="Kosti I."/>
            <person name="LaButti K."/>
            <person name="Lindquist E.A."/>
            <person name="Lucas S."/>
            <person name="Salamov A.A."/>
            <person name="Bradshaw R.E."/>
            <person name="Ciuffetti L."/>
            <person name="Hamelin R.C."/>
            <person name="Kema G.H.J."/>
            <person name="Lawrence C."/>
            <person name="Scott J.A."/>
            <person name="Spatafora J.W."/>
            <person name="Turgeon B.G."/>
            <person name="de Wit P.J.G.M."/>
            <person name="Zhong S."/>
            <person name="Goodwin S.B."/>
            <person name="Grigoriev I.V."/>
        </authorList>
    </citation>
    <scope>NUCLEOTIDE SEQUENCE [LARGE SCALE GENOMIC DNA]</scope>
    <source>
        <strain evidence="2 3">SO2202</strain>
    </source>
</reference>
<dbReference type="OMA" id="TQRYMAQ"/>
<dbReference type="STRING" id="692275.N1QHT7"/>
<dbReference type="HOGENOM" id="CLU_674676_0_0_1"/>
<feature type="compositionally biased region" description="Polar residues" evidence="1">
    <location>
        <begin position="302"/>
        <end position="315"/>
    </location>
</feature>
<name>N1QHT7_SPHMS</name>
<dbReference type="AlphaFoldDB" id="N1QHT7"/>
<dbReference type="eggNOG" id="ENOG502SQZN">
    <property type="taxonomic scope" value="Eukaryota"/>
</dbReference>
<evidence type="ECO:0000256" key="1">
    <source>
        <dbReference type="SAM" id="MobiDB-lite"/>
    </source>
</evidence>
<organism evidence="2 3">
    <name type="scientific">Sphaerulina musiva (strain SO2202)</name>
    <name type="common">Poplar stem canker fungus</name>
    <name type="synonym">Septoria musiva</name>
    <dbReference type="NCBI Taxonomy" id="692275"/>
    <lineage>
        <taxon>Eukaryota</taxon>
        <taxon>Fungi</taxon>
        <taxon>Dikarya</taxon>
        <taxon>Ascomycota</taxon>
        <taxon>Pezizomycotina</taxon>
        <taxon>Dothideomycetes</taxon>
        <taxon>Dothideomycetidae</taxon>
        <taxon>Mycosphaerellales</taxon>
        <taxon>Mycosphaerellaceae</taxon>
        <taxon>Sphaerulina</taxon>
    </lineage>
</organism>
<feature type="region of interest" description="Disordered" evidence="1">
    <location>
        <begin position="386"/>
        <end position="408"/>
    </location>
</feature>